<accession>F2N994</accession>
<dbReference type="EMBL" id="CP002628">
    <property type="protein sequence ID" value="AEB07842.1"/>
    <property type="molecule type" value="Genomic_DNA"/>
</dbReference>
<proteinExistence type="predicted"/>
<dbReference type="Proteomes" id="UP000006851">
    <property type="component" value="Chromosome"/>
</dbReference>
<keyword evidence="2" id="KW-1185">Reference proteome</keyword>
<dbReference type="AlphaFoldDB" id="F2N994"/>
<dbReference type="HOGENOM" id="CLU_2971742_0_0_11"/>
<dbReference type="KEGG" id="cgo:Corgl_1747"/>
<evidence type="ECO:0000313" key="2">
    <source>
        <dbReference type="Proteomes" id="UP000006851"/>
    </source>
</evidence>
<evidence type="ECO:0000313" key="1">
    <source>
        <dbReference type="EMBL" id="AEB07842.1"/>
    </source>
</evidence>
<reference evidence="2" key="1">
    <citation type="journal article" date="2013" name="Stand. Genomic Sci.">
        <title>Complete genome sequence of Coriobacterium glomerans type strain (PW2(T)) from the midgut of Pyrrhocoris apterus L. (red soldier bug).</title>
        <authorList>
            <person name="Stackebrandt E."/>
            <person name="Zeytun A."/>
            <person name="Lapidus A."/>
            <person name="Nolan M."/>
            <person name="Lucas S."/>
            <person name="Hammon N."/>
            <person name="Deshpande S."/>
            <person name="Cheng J.F."/>
            <person name="Tapia R."/>
            <person name="Goodwin L.A."/>
            <person name="Pitluck S."/>
            <person name="Liolios K."/>
            <person name="Pagani I."/>
            <person name="Ivanova N."/>
            <person name="Mavromatis K."/>
            <person name="Mikhailova N."/>
            <person name="Huntemann M."/>
            <person name="Pati A."/>
            <person name="Chen A."/>
            <person name="Palaniappan K."/>
            <person name="Chang Y.J."/>
            <person name="Land M."/>
            <person name="Hauser L."/>
            <person name="Rohde M."/>
            <person name="Pukall R."/>
            <person name="Goker M."/>
            <person name="Detter J.C."/>
            <person name="Woyke T."/>
            <person name="Bristow J."/>
            <person name="Eisen J.A."/>
            <person name="Markowitz V."/>
            <person name="Hugenholtz P."/>
            <person name="Kyrpides N.C."/>
            <person name="Klenk H.P."/>
        </authorList>
    </citation>
    <scope>NUCLEOTIDE SEQUENCE</scope>
    <source>
        <strain evidence="2">ATCC 49209 / DSM 20642 / JCM 10262 / PW2</strain>
    </source>
</reference>
<sequence>MESPPPLFLGDERHAITEMPACQRIWAGGHRHRYISRAGKRSIENLAALDGAPESNRR</sequence>
<name>F2N994_CORGP</name>
<dbReference type="STRING" id="700015.Corgl_1747"/>
<gene>
    <name evidence="1" type="ordered locus">Corgl_1747</name>
</gene>
<protein>
    <submittedName>
        <fullName evidence="1">Uncharacterized protein</fullName>
    </submittedName>
</protein>
<organism evidence="1 2">
    <name type="scientific">Coriobacterium glomerans (strain ATCC 49209 / DSM 20642 / JCM 10262 / PW2)</name>
    <dbReference type="NCBI Taxonomy" id="700015"/>
    <lineage>
        <taxon>Bacteria</taxon>
        <taxon>Bacillati</taxon>
        <taxon>Actinomycetota</taxon>
        <taxon>Coriobacteriia</taxon>
        <taxon>Coriobacteriales</taxon>
        <taxon>Coriobacteriaceae</taxon>
        <taxon>Coriobacterium</taxon>
    </lineage>
</organism>